<evidence type="ECO:0000313" key="2">
    <source>
        <dbReference type="Proteomes" id="UP001217838"/>
    </source>
</evidence>
<dbReference type="RefSeq" id="WP_271993783.1">
    <property type="nucleotide sequence ID" value="NZ_JAQNDN010000001.1"/>
</dbReference>
<accession>A0ABT5AWR6</accession>
<sequence length="194" mass="21535">MHIEDLKDDGAGPWLAGLDDLWLYWSSAPPGLAGRERRRALFGSFASALQGRWTHGGYNFRFAEQTRAPDAALAHDSARTEATLQAMFSRLRKNGPELTWSGTAAALDDFLDRWLLFRRHRPYVWQGDVPDWMIPALREPWVACVRELGGDAIGARAAVLEGNCLADDWGDHGVALVLASGSRFCVLQVGLWTD</sequence>
<keyword evidence="2" id="KW-1185">Reference proteome</keyword>
<reference evidence="1 2" key="1">
    <citation type="submission" date="2022-11" db="EMBL/GenBank/DDBJ databases">
        <title>Minimal conservation of predation-associated metabolite biosynthetic gene clusters underscores biosynthetic potential of Myxococcota including descriptions for ten novel species: Archangium lansinium sp. nov., Myxococcus landrumus sp. nov., Nannocystis bai.</title>
        <authorList>
            <person name="Ahearne A."/>
            <person name="Stevens C."/>
            <person name="Dowd S."/>
        </authorList>
    </citation>
    <scope>NUCLEOTIDE SEQUENCE [LARGE SCALE GENOMIC DNA]</scope>
    <source>
        <strain evidence="1 2">NCELM</strain>
    </source>
</reference>
<protein>
    <submittedName>
        <fullName evidence="1">Uncharacterized protein</fullName>
    </submittedName>
</protein>
<gene>
    <name evidence="1" type="ORF">POL58_01000</name>
</gene>
<proteinExistence type="predicted"/>
<comment type="caution">
    <text evidence="1">The sequence shown here is derived from an EMBL/GenBank/DDBJ whole genome shotgun (WGS) entry which is preliminary data.</text>
</comment>
<dbReference type="EMBL" id="JAQNDN010000001">
    <property type="protein sequence ID" value="MDC0666287.1"/>
    <property type="molecule type" value="Genomic_DNA"/>
</dbReference>
<evidence type="ECO:0000313" key="1">
    <source>
        <dbReference type="EMBL" id="MDC0666287.1"/>
    </source>
</evidence>
<dbReference type="Proteomes" id="UP001217838">
    <property type="component" value="Unassembled WGS sequence"/>
</dbReference>
<name>A0ABT5AWR6_9BACT</name>
<organism evidence="1 2">
    <name type="scientific">Nannocystis radixulma</name>
    <dbReference type="NCBI Taxonomy" id="2995305"/>
    <lineage>
        <taxon>Bacteria</taxon>
        <taxon>Pseudomonadati</taxon>
        <taxon>Myxococcota</taxon>
        <taxon>Polyangia</taxon>
        <taxon>Nannocystales</taxon>
        <taxon>Nannocystaceae</taxon>
        <taxon>Nannocystis</taxon>
    </lineage>
</organism>